<keyword evidence="12" id="KW-1185">Reference proteome</keyword>
<dbReference type="InterPro" id="IPR003604">
    <property type="entry name" value="Matrin/U1-like-C_Znf_C2H2"/>
</dbReference>
<feature type="compositionally biased region" description="Acidic residues" evidence="9">
    <location>
        <begin position="423"/>
        <end position="433"/>
    </location>
</feature>
<feature type="compositionally biased region" description="Basic residues" evidence="9">
    <location>
        <begin position="333"/>
        <end position="344"/>
    </location>
</feature>
<feature type="compositionally biased region" description="Basic and acidic residues" evidence="9">
    <location>
        <begin position="444"/>
        <end position="457"/>
    </location>
</feature>
<feature type="region of interest" description="Disordered" evidence="9">
    <location>
        <begin position="290"/>
        <end position="364"/>
    </location>
</feature>
<dbReference type="Pfam" id="PF12756">
    <property type="entry name" value="zf-C2H2_2"/>
    <property type="match status" value="1"/>
</dbReference>
<protein>
    <submittedName>
        <fullName evidence="11">Zinc finger protein</fullName>
    </submittedName>
</protein>
<feature type="compositionally biased region" description="Acidic residues" evidence="9">
    <location>
        <begin position="290"/>
        <end position="309"/>
    </location>
</feature>
<dbReference type="PANTHER" id="PTHR13182">
    <property type="entry name" value="ZINC FINGER PROTEIN 622"/>
    <property type="match status" value="1"/>
</dbReference>
<sequence length="586" mass="66260">MASNQSSHPFTCNTCQVAFRASELQRAHMQTDWHRYNLKRRVASLPPLSSEIFAEKVLANKASAAATAARAQYEKLCDACHKTYFSENAYANHLNSQKHRQNVARASRRDDDASSVMSSTFSLGETVGSTSTALPDRDTDSEVSEVLDGIQNTSLGEGSSAGGEQTKTATVTVDTAASAKIEPPAEVVDCLFCNFRSPTRDLNLGHMQRFHGLFIPEQEYLDDLNGLLRFLWRKIHEFCQCLYCNKIVYTATGIQTHMRDRGHCKIAYEDEDQMLEIGEFYDFTRTYSDDEEGSVTEGEDGEGAEDGWETDSSVSDVPTDEITSVPIDDRSHRYAKLGQHRHHSHADPRPHKAADGYHSHAHSGPRAVYHDEYEMHLPTGRTAGHRSLRHYYRQNLRNYPTAAERAERLAIEEAQAMRNASSGDEDEDDEEAEGGVQLEPGRGQLERGRGRNRDRQLVSRPERGLVGVTDIKKREIRAAERRENRKAQREQARYEWTKNKKGNFQKHFRVSMNVAVSTLQKQFQLTINRTRFSSDQIQHVRSPDFLCLGSFFLHAPDSCGAACIGRQLCTWLVERSHTAIFLSPVW</sequence>
<comment type="subcellular location">
    <subcellularLocation>
        <location evidence="1">Cytoplasm</location>
    </subcellularLocation>
</comment>
<evidence type="ECO:0000259" key="10">
    <source>
        <dbReference type="PROSITE" id="PS00028"/>
    </source>
</evidence>
<dbReference type="PROSITE" id="PS00028">
    <property type="entry name" value="ZINC_FINGER_C2H2_1"/>
    <property type="match status" value="1"/>
</dbReference>
<dbReference type="Proteomes" id="UP001363622">
    <property type="component" value="Unassembled WGS sequence"/>
</dbReference>
<dbReference type="InterPro" id="IPR013087">
    <property type="entry name" value="Znf_C2H2_type"/>
</dbReference>
<feature type="region of interest" description="Disordered" evidence="9">
    <location>
        <begin position="416"/>
        <end position="457"/>
    </location>
</feature>
<evidence type="ECO:0000256" key="7">
    <source>
        <dbReference type="ARBA" id="ARBA00022833"/>
    </source>
</evidence>
<dbReference type="SMART" id="SM00355">
    <property type="entry name" value="ZnF_C2H2"/>
    <property type="match status" value="4"/>
</dbReference>
<evidence type="ECO:0000256" key="6">
    <source>
        <dbReference type="ARBA" id="ARBA00022771"/>
    </source>
</evidence>
<dbReference type="InterPro" id="IPR040025">
    <property type="entry name" value="Znf622/Rei1/Reh1"/>
</dbReference>
<evidence type="ECO:0000313" key="11">
    <source>
        <dbReference type="EMBL" id="KAK7517962.1"/>
    </source>
</evidence>
<feature type="compositionally biased region" description="Polar residues" evidence="9">
    <location>
        <begin position="116"/>
        <end position="133"/>
    </location>
</feature>
<keyword evidence="3" id="KW-0690">Ribosome biogenesis</keyword>
<evidence type="ECO:0000256" key="9">
    <source>
        <dbReference type="SAM" id="MobiDB-lite"/>
    </source>
</evidence>
<proteinExistence type="inferred from homology"/>
<evidence type="ECO:0000256" key="3">
    <source>
        <dbReference type="ARBA" id="ARBA00022517"/>
    </source>
</evidence>
<dbReference type="InterPro" id="IPR022755">
    <property type="entry name" value="Znf_C2H2_jaz"/>
</dbReference>
<reference evidence="11 12" key="1">
    <citation type="submission" date="2024-04" db="EMBL/GenBank/DDBJ databases">
        <title>Phyllosticta paracitricarpa is synonymous to the EU quarantine fungus P. citricarpa based on phylogenomic analyses.</title>
        <authorList>
            <consortium name="Lawrence Berkeley National Laboratory"/>
            <person name="Van Ingen-Buijs V.A."/>
            <person name="Van Westerhoven A.C."/>
            <person name="Haridas S."/>
            <person name="Skiadas P."/>
            <person name="Martin F."/>
            <person name="Groenewald J.Z."/>
            <person name="Crous P.W."/>
            <person name="Seidl M.F."/>
        </authorList>
    </citation>
    <scope>NUCLEOTIDE SEQUENCE [LARGE SCALE GENOMIC DNA]</scope>
    <source>
        <strain evidence="11 12">CBS 123371</strain>
    </source>
</reference>
<name>A0ABR1KNB3_9PEZI</name>
<dbReference type="EMBL" id="JBBPHU010000005">
    <property type="protein sequence ID" value="KAK7517962.1"/>
    <property type="molecule type" value="Genomic_DNA"/>
</dbReference>
<keyword evidence="4" id="KW-0479">Metal-binding</keyword>
<organism evidence="11 12">
    <name type="scientific">Phyllosticta citriasiana</name>
    <dbReference type="NCBI Taxonomy" id="595635"/>
    <lineage>
        <taxon>Eukaryota</taxon>
        <taxon>Fungi</taxon>
        <taxon>Dikarya</taxon>
        <taxon>Ascomycota</taxon>
        <taxon>Pezizomycotina</taxon>
        <taxon>Dothideomycetes</taxon>
        <taxon>Dothideomycetes incertae sedis</taxon>
        <taxon>Botryosphaeriales</taxon>
        <taxon>Phyllostictaceae</taxon>
        <taxon>Phyllosticta</taxon>
    </lineage>
</organism>
<comment type="caution">
    <text evidence="11">The sequence shown here is derived from an EMBL/GenBank/DDBJ whole genome shotgun (WGS) entry which is preliminary data.</text>
</comment>
<keyword evidence="5" id="KW-0677">Repeat</keyword>
<gene>
    <name evidence="11" type="ORF">IWZ03DRAFT_185191</name>
</gene>
<feature type="region of interest" description="Disordered" evidence="9">
    <location>
        <begin position="96"/>
        <end position="143"/>
    </location>
</feature>
<evidence type="ECO:0000256" key="1">
    <source>
        <dbReference type="ARBA" id="ARBA00004496"/>
    </source>
</evidence>
<evidence type="ECO:0000256" key="5">
    <source>
        <dbReference type="ARBA" id="ARBA00022737"/>
    </source>
</evidence>
<evidence type="ECO:0000256" key="8">
    <source>
        <dbReference type="ARBA" id="ARBA00034126"/>
    </source>
</evidence>
<comment type="similarity">
    <text evidence="8">Belongs to the REI1 family.</text>
</comment>
<keyword evidence="7" id="KW-0862">Zinc</keyword>
<evidence type="ECO:0000256" key="4">
    <source>
        <dbReference type="ARBA" id="ARBA00022723"/>
    </source>
</evidence>
<dbReference type="Gene3D" id="3.30.160.60">
    <property type="entry name" value="Classic Zinc Finger"/>
    <property type="match status" value="1"/>
</dbReference>
<keyword evidence="2" id="KW-0963">Cytoplasm</keyword>
<dbReference type="Pfam" id="PF12171">
    <property type="entry name" value="zf-C2H2_jaz"/>
    <property type="match status" value="1"/>
</dbReference>
<accession>A0ABR1KNB3</accession>
<feature type="domain" description="C2H2-type" evidence="10">
    <location>
        <begin position="12"/>
        <end position="34"/>
    </location>
</feature>
<feature type="compositionally biased region" description="Basic and acidic residues" evidence="9">
    <location>
        <begin position="345"/>
        <end position="358"/>
    </location>
</feature>
<dbReference type="PANTHER" id="PTHR13182:SF8">
    <property type="entry name" value="CYTOPLASMIC 60S SUBUNIT BIOGENESIS FACTOR ZNF622"/>
    <property type="match status" value="1"/>
</dbReference>
<dbReference type="SMART" id="SM00451">
    <property type="entry name" value="ZnF_U1"/>
    <property type="match status" value="2"/>
</dbReference>
<keyword evidence="6" id="KW-0863">Zinc-finger</keyword>
<evidence type="ECO:0000313" key="12">
    <source>
        <dbReference type="Proteomes" id="UP001363622"/>
    </source>
</evidence>
<evidence type="ECO:0000256" key="2">
    <source>
        <dbReference type="ARBA" id="ARBA00022490"/>
    </source>
</evidence>
<dbReference type="InterPro" id="IPR041661">
    <property type="entry name" value="ZN622/Rei1/Reh1_Znf-C2H2"/>
</dbReference>
<dbReference type="SUPFAM" id="SSF57667">
    <property type="entry name" value="beta-beta-alpha zinc fingers"/>
    <property type="match status" value="2"/>
</dbReference>
<dbReference type="InterPro" id="IPR036236">
    <property type="entry name" value="Znf_C2H2_sf"/>
</dbReference>